<evidence type="ECO:0000256" key="8">
    <source>
        <dbReference type="SAM" id="MobiDB-lite"/>
    </source>
</evidence>
<dbReference type="InterPro" id="IPR046347">
    <property type="entry name" value="bZIP_sf"/>
</dbReference>
<keyword evidence="7" id="KW-0539">Nucleus</keyword>
<dbReference type="AlphaFoldDB" id="A0AAW1WWS0"/>
<name>A0AAW1WWS0_RUBAR</name>
<evidence type="ECO:0000256" key="1">
    <source>
        <dbReference type="ARBA" id="ARBA00004123"/>
    </source>
</evidence>
<evidence type="ECO:0000256" key="2">
    <source>
        <dbReference type="ARBA" id="ARBA00007163"/>
    </source>
</evidence>
<evidence type="ECO:0000256" key="5">
    <source>
        <dbReference type="ARBA" id="ARBA00023159"/>
    </source>
</evidence>
<dbReference type="EMBL" id="JBEDUW010000005">
    <property type="protein sequence ID" value="KAK9929033.1"/>
    <property type="molecule type" value="Genomic_DNA"/>
</dbReference>
<dbReference type="GO" id="GO:0005634">
    <property type="term" value="C:nucleus"/>
    <property type="evidence" value="ECO:0007669"/>
    <property type="project" value="UniProtKB-SubCell"/>
</dbReference>
<keyword evidence="4" id="KW-0238">DNA-binding</keyword>
<keyword evidence="3" id="KW-0805">Transcription regulation</keyword>
<gene>
    <name evidence="10" type="ORF">M0R45_026143</name>
</gene>
<evidence type="ECO:0000313" key="10">
    <source>
        <dbReference type="EMBL" id="KAK9929033.1"/>
    </source>
</evidence>
<comment type="caution">
    <text evidence="10">The sequence shown here is derived from an EMBL/GenBank/DDBJ whole genome shotgun (WGS) entry which is preliminary data.</text>
</comment>
<feature type="compositionally biased region" description="Basic and acidic residues" evidence="8">
    <location>
        <begin position="54"/>
        <end position="77"/>
    </location>
</feature>
<evidence type="ECO:0000256" key="4">
    <source>
        <dbReference type="ARBA" id="ARBA00023125"/>
    </source>
</evidence>
<keyword evidence="6" id="KW-0804">Transcription</keyword>
<dbReference type="PROSITE" id="PS51806">
    <property type="entry name" value="DOG1"/>
    <property type="match status" value="1"/>
</dbReference>
<evidence type="ECO:0000256" key="3">
    <source>
        <dbReference type="ARBA" id="ARBA00023015"/>
    </source>
</evidence>
<evidence type="ECO:0000256" key="7">
    <source>
        <dbReference type="ARBA" id="ARBA00023242"/>
    </source>
</evidence>
<accession>A0AAW1WWS0</accession>
<dbReference type="GO" id="GO:0003700">
    <property type="term" value="F:DNA-binding transcription factor activity"/>
    <property type="evidence" value="ECO:0007669"/>
    <property type="project" value="InterPro"/>
</dbReference>
<dbReference type="GO" id="GO:0006351">
    <property type="term" value="P:DNA-templated transcription"/>
    <property type="evidence" value="ECO:0007669"/>
    <property type="project" value="InterPro"/>
</dbReference>
<keyword evidence="5" id="KW-0010">Activator</keyword>
<reference evidence="10 11" key="1">
    <citation type="journal article" date="2023" name="G3 (Bethesda)">
        <title>A chromosome-length genome assembly and annotation of blackberry (Rubus argutus, cv. 'Hillquist').</title>
        <authorList>
            <person name="Bruna T."/>
            <person name="Aryal R."/>
            <person name="Dudchenko O."/>
            <person name="Sargent D.J."/>
            <person name="Mead D."/>
            <person name="Buti M."/>
            <person name="Cavallini A."/>
            <person name="Hytonen T."/>
            <person name="Andres J."/>
            <person name="Pham M."/>
            <person name="Weisz D."/>
            <person name="Mascagni F."/>
            <person name="Usai G."/>
            <person name="Natali L."/>
            <person name="Bassil N."/>
            <person name="Fernandez G.E."/>
            <person name="Lomsadze A."/>
            <person name="Armour M."/>
            <person name="Olukolu B."/>
            <person name="Poorten T."/>
            <person name="Britton C."/>
            <person name="Davik J."/>
            <person name="Ashrafi H."/>
            <person name="Aiden E.L."/>
            <person name="Borodovsky M."/>
            <person name="Worthington M."/>
        </authorList>
    </citation>
    <scope>NUCLEOTIDE SEQUENCE [LARGE SCALE GENOMIC DNA]</scope>
    <source>
        <strain evidence="10">PI 553951</strain>
    </source>
</reference>
<comment type="subcellular location">
    <subcellularLocation>
        <location evidence="1">Nucleus</location>
    </subcellularLocation>
</comment>
<keyword evidence="11" id="KW-1185">Reference proteome</keyword>
<dbReference type="InterPro" id="IPR025422">
    <property type="entry name" value="TGA_domain"/>
</dbReference>
<sequence length="272" mass="30822">MGIYEPFTQVGVWRETFSGGNSSNVGVSTIVEVDSRLENKIGFASHESMVPAGNDHESNRTADKAQRRLEQNREAARKSRMRKKVAYGGSAFGGSHIGYNGIVNSGITTFEMDYGNWVEEQHRQIIELRKALQDHATEIELQIRVESGLNHYATLFRMKADAAKADIFYLLSGIWRTSVERYFHWIRGFRPSELLNILEPQIEPLPEPQRLDFYNLRQSSQQAEDALSQGMDKLQQTLAKTLEPDQILSGESYGSQMAVALEKFEALEIFLS</sequence>
<comment type="similarity">
    <text evidence="2">Belongs to the bZIP family.</text>
</comment>
<dbReference type="InterPro" id="IPR004827">
    <property type="entry name" value="bZIP"/>
</dbReference>
<dbReference type="Proteomes" id="UP001457282">
    <property type="component" value="Unassembled WGS sequence"/>
</dbReference>
<protein>
    <recommendedName>
        <fullName evidence="9">DOG1 domain-containing protein</fullName>
    </recommendedName>
</protein>
<feature type="domain" description="DOG1" evidence="9">
    <location>
        <begin position="107"/>
        <end position="272"/>
    </location>
</feature>
<dbReference type="Pfam" id="PF14144">
    <property type="entry name" value="DOG1"/>
    <property type="match status" value="1"/>
</dbReference>
<dbReference type="PANTHER" id="PTHR45693">
    <property type="entry name" value="TRANSCRIPTION FACTOR TGA9"/>
    <property type="match status" value="1"/>
</dbReference>
<dbReference type="PANTHER" id="PTHR45693:SF7">
    <property type="entry name" value="TRANSCRIPTION FACTOR TGA7"/>
    <property type="match status" value="1"/>
</dbReference>
<dbReference type="PROSITE" id="PS00036">
    <property type="entry name" value="BZIP_BASIC"/>
    <property type="match status" value="1"/>
</dbReference>
<dbReference type="GO" id="GO:0000976">
    <property type="term" value="F:transcription cis-regulatory region binding"/>
    <property type="evidence" value="ECO:0007669"/>
    <property type="project" value="UniProtKB-ARBA"/>
</dbReference>
<evidence type="ECO:0000256" key="6">
    <source>
        <dbReference type="ARBA" id="ARBA00023163"/>
    </source>
</evidence>
<dbReference type="SUPFAM" id="SSF57959">
    <property type="entry name" value="Leucine zipper domain"/>
    <property type="match status" value="1"/>
</dbReference>
<organism evidence="10 11">
    <name type="scientific">Rubus argutus</name>
    <name type="common">Southern blackberry</name>
    <dbReference type="NCBI Taxonomy" id="59490"/>
    <lineage>
        <taxon>Eukaryota</taxon>
        <taxon>Viridiplantae</taxon>
        <taxon>Streptophyta</taxon>
        <taxon>Embryophyta</taxon>
        <taxon>Tracheophyta</taxon>
        <taxon>Spermatophyta</taxon>
        <taxon>Magnoliopsida</taxon>
        <taxon>eudicotyledons</taxon>
        <taxon>Gunneridae</taxon>
        <taxon>Pentapetalae</taxon>
        <taxon>rosids</taxon>
        <taxon>fabids</taxon>
        <taxon>Rosales</taxon>
        <taxon>Rosaceae</taxon>
        <taxon>Rosoideae</taxon>
        <taxon>Rosoideae incertae sedis</taxon>
        <taxon>Rubus</taxon>
    </lineage>
</organism>
<evidence type="ECO:0000313" key="11">
    <source>
        <dbReference type="Proteomes" id="UP001457282"/>
    </source>
</evidence>
<proteinExistence type="inferred from homology"/>
<evidence type="ECO:0000259" key="9">
    <source>
        <dbReference type="PROSITE" id="PS51806"/>
    </source>
</evidence>
<feature type="region of interest" description="Disordered" evidence="8">
    <location>
        <begin position="44"/>
        <end position="81"/>
    </location>
</feature>